<organism evidence="1">
    <name type="scientific">marine sediment metagenome</name>
    <dbReference type="NCBI Taxonomy" id="412755"/>
    <lineage>
        <taxon>unclassified sequences</taxon>
        <taxon>metagenomes</taxon>
        <taxon>ecological metagenomes</taxon>
    </lineage>
</organism>
<gene>
    <name evidence="1" type="ORF">S03H2_68422</name>
</gene>
<feature type="non-terminal residue" evidence="1">
    <location>
        <position position="84"/>
    </location>
</feature>
<reference evidence="1" key="1">
    <citation type="journal article" date="2014" name="Front. Microbiol.">
        <title>High frequency of phylogenetically diverse reductive dehalogenase-homologous genes in deep subseafloor sedimentary metagenomes.</title>
        <authorList>
            <person name="Kawai M."/>
            <person name="Futagami T."/>
            <person name="Toyoda A."/>
            <person name="Takaki Y."/>
            <person name="Nishi S."/>
            <person name="Hori S."/>
            <person name="Arai W."/>
            <person name="Tsubouchi T."/>
            <person name="Morono Y."/>
            <person name="Uchiyama I."/>
            <person name="Ito T."/>
            <person name="Fujiyama A."/>
            <person name="Inagaki F."/>
            <person name="Takami H."/>
        </authorList>
    </citation>
    <scope>NUCLEOTIDE SEQUENCE</scope>
    <source>
        <strain evidence="1">Expedition CK06-06</strain>
    </source>
</reference>
<comment type="caution">
    <text evidence="1">The sequence shown here is derived from an EMBL/GenBank/DDBJ whole genome shotgun (WGS) entry which is preliminary data.</text>
</comment>
<evidence type="ECO:0000313" key="1">
    <source>
        <dbReference type="EMBL" id="GAH83361.1"/>
    </source>
</evidence>
<accession>X1ILP7</accession>
<protein>
    <submittedName>
        <fullName evidence="1">Uncharacterized protein</fullName>
    </submittedName>
</protein>
<proteinExistence type="predicted"/>
<sequence>MAGYKGGFKGSWAKGFASTFDPVAGINLGLQWKEKKKAQKKIDDAVEQLKINSMELAAKFDRDRADGTISQEEYGDAMAWALPL</sequence>
<dbReference type="AlphaFoldDB" id="X1ILP7"/>
<name>X1ILP7_9ZZZZ</name>
<dbReference type="EMBL" id="BARU01044983">
    <property type="protein sequence ID" value="GAH83361.1"/>
    <property type="molecule type" value="Genomic_DNA"/>
</dbReference>